<name>A0A5B0MRM3_PUCGR</name>
<accession>A0A5B0MRM3</accession>
<reference evidence="1 2" key="1">
    <citation type="submission" date="2019-05" db="EMBL/GenBank/DDBJ databases">
        <title>Emergence of the Ug99 lineage of the wheat stem rust pathogen through somatic hybridization.</title>
        <authorList>
            <person name="Li F."/>
            <person name="Upadhyaya N.M."/>
            <person name="Sperschneider J."/>
            <person name="Matny O."/>
            <person name="Nguyen-Phuc H."/>
            <person name="Mago R."/>
            <person name="Raley C."/>
            <person name="Miller M.E."/>
            <person name="Silverstein K.A.T."/>
            <person name="Henningsen E."/>
            <person name="Hirsch C.D."/>
            <person name="Visser B."/>
            <person name="Pretorius Z.A."/>
            <person name="Steffenson B.J."/>
            <person name="Schwessinger B."/>
            <person name="Dodds P.N."/>
            <person name="Figueroa M."/>
        </authorList>
    </citation>
    <scope>NUCLEOTIDE SEQUENCE [LARGE SCALE GENOMIC DNA]</scope>
    <source>
        <strain evidence="1 2">Ug99</strain>
    </source>
</reference>
<organism evidence="1 2">
    <name type="scientific">Puccinia graminis f. sp. tritici</name>
    <dbReference type="NCBI Taxonomy" id="56615"/>
    <lineage>
        <taxon>Eukaryota</taxon>
        <taxon>Fungi</taxon>
        <taxon>Dikarya</taxon>
        <taxon>Basidiomycota</taxon>
        <taxon>Pucciniomycotina</taxon>
        <taxon>Pucciniomycetes</taxon>
        <taxon>Pucciniales</taxon>
        <taxon>Pucciniaceae</taxon>
        <taxon>Puccinia</taxon>
    </lineage>
</organism>
<evidence type="ECO:0000313" key="1">
    <source>
        <dbReference type="EMBL" id="KAA1078666.1"/>
    </source>
</evidence>
<dbReference type="Proteomes" id="UP000325313">
    <property type="component" value="Unassembled WGS sequence"/>
</dbReference>
<protein>
    <submittedName>
        <fullName evidence="1">Uncharacterized protein</fullName>
    </submittedName>
</protein>
<dbReference type="AlphaFoldDB" id="A0A5B0MRM3"/>
<proteinExistence type="predicted"/>
<dbReference type="EMBL" id="VDEP01000448">
    <property type="protein sequence ID" value="KAA1078666.1"/>
    <property type="molecule type" value="Genomic_DNA"/>
</dbReference>
<evidence type="ECO:0000313" key="2">
    <source>
        <dbReference type="Proteomes" id="UP000325313"/>
    </source>
</evidence>
<gene>
    <name evidence="1" type="ORF">PGTUg99_009991</name>
</gene>
<sequence length="112" mass="12395">MPLYSVGYGEHGYDGRLPEKRLIRIDQIHTGNQSSSSLPPSSTITGGNDLGIPCFVNARNPTRNSLHSNESQGRRMLTASKLYLPLAILATRVTWVAVPTEADHRDYWKTGD</sequence>
<comment type="caution">
    <text evidence="1">The sequence shown here is derived from an EMBL/GenBank/DDBJ whole genome shotgun (WGS) entry which is preliminary data.</text>
</comment>